<dbReference type="CDD" id="cd00033">
    <property type="entry name" value="CCP"/>
    <property type="match status" value="1"/>
</dbReference>
<evidence type="ECO:0000313" key="5">
    <source>
        <dbReference type="EMBL" id="KAK3791708.1"/>
    </source>
</evidence>
<comment type="caution">
    <text evidence="5">The sequence shown here is derived from an EMBL/GenBank/DDBJ whole genome shotgun (WGS) entry which is preliminary data.</text>
</comment>
<feature type="transmembrane region" description="Helical" evidence="3">
    <location>
        <begin position="263"/>
        <end position="280"/>
    </location>
</feature>
<feature type="transmembrane region" description="Helical" evidence="3">
    <location>
        <begin position="300"/>
        <end position="316"/>
    </location>
</feature>
<dbReference type="SUPFAM" id="SSF57535">
    <property type="entry name" value="Complement control module/SCR domain"/>
    <property type="match status" value="1"/>
</dbReference>
<proteinExistence type="predicted"/>
<keyword evidence="3" id="KW-1133">Transmembrane helix</keyword>
<feature type="transmembrane region" description="Helical" evidence="3">
    <location>
        <begin position="81"/>
        <end position="102"/>
    </location>
</feature>
<evidence type="ECO:0000256" key="1">
    <source>
        <dbReference type="ARBA" id="ARBA00023157"/>
    </source>
</evidence>
<dbReference type="Proteomes" id="UP001283361">
    <property type="component" value="Unassembled WGS sequence"/>
</dbReference>
<dbReference type="AlphaFoldDB" id="A0AAE1APW1"/>
<keyword evidence="3" id="KW-0812">Transmembrane</keyword>
<dbReference type="PROSITE" id="PS50923">
    <property type="entry name" value="SUSHI"/>
    <property type="match status" value="1"/>
</dbReference>
<sequence length="342" mass="39714">MPHTPAVACAIEPFVFKTYHVDNFYQVDHADQQVIQFSCLTNFHLVAGDLRWTCQHNGTWTGTEPLCAVDFLKDKWTLSGFIITVSLFLPMLWLGTDFYRFVKKRTRVRNTRYRYGPICDIRKNEMLLGENHRIFRKVSTTYRASSIAYAMEMDYMRSGHCSDVEEFFKVSRSRSKTSIPSPSPGVNQETQRKFYQPVWPVGRALLEKEMKRPREHTLFLSFCTWRFPREFTKHRSSGRGRETKQLLSDLVTRDSERMSSQKVCSLLFVMILLSLFHSAQTQNIFCFFLSLLANSLDCRLLGDVVCIVLAIVFDLLQCRFLHENIPTLQQGDGGFLVSSLHK</sequence>
<keyword evidence="6" id="KW-1185">Reference proteome</keyword>
<comment type="caution">
    <text evidence="2">Lacks conserved residue(s) required for the propagation of feature annotation.</text>
</comment>
<accession>A0AAE1APW1</accession>
<evidence type="ECO:0000256" key="2">
    <source>
        <dbReference type="PROSITE-ProRule" id="PRU00302"/>
    </source>
</evidence>
<dbReference type="EMBL" id="JAWDGP010001446">
    <property type="protein sequence ID" value="KAK3791708.1"/>
    <property type="molecule type" value="Genomic_DNA"/>
</dbReference>
<evidence type="ECO:0000256" key="3">
    <source>
        <dbReference type="SAM" id="Phobius"/>
    </source>
</evidence>
<name>A0AAE1APW1_9GAST</name>
<dbReference type="InterPro" id="IPR000436">
    <property type="entry name" value="Sushi_SCR_CCP_dom"/>
</dbReference>
<keyword evidence="3" id="KW-0472">Membrane</keyword>
<reference evidence="5" key="1">
    <citation type="journal article" date="2023" name="G3 (Bethesda)">
        <title>A reference genome for the long-term kleptoplast-retaining sea slug Elysia crispata morphotype clarki.</title>
        <authorList>
            <person name="Eastman K.E."/>
            <person name="Pendleton A.L."/>
            <person name="Shaikh M.A."/>
            <person name="Suttiyut T."/>
            <person name="Ogas R."/>
            <person name="Tomko P."/>
            <person name="Gavelis G."/>
            <person name="Widhalm J.R."/>
            <person name="Wisecaver J.H."/>
        </authorList>
    </citation>
    <scope>NUCLEOTIDE SEQUENCE</scope>
    <source>
        <strain evidence="5">ECLA1</strain>
    </source>
</reference>
<organism evidence="5 6">
    <name type="scientific">Elysia crispata</name>
    <name type="common">lettuce slug</name>
    <dbReference type="NCBI Taxonomy" id="231223"/>
    <lineage>
        <taxon>Eukaryota</taxon>
        <taxon>Metazoa</taxon>
        <taxon>Spiralia</taxon>
        <taxon>Lophotrochozoa</taxon>
        <taxon>Mollusca</taxon>
        <taxon>Gastropoda</taxon>
        <taxon>Heterobranchia</taxon>
        <taxon>Euthyneura</taxon>
        <taxon>Panpulmonata</taxon>
        <taxon>Sacoglossa</taxon>
        <taxon>Placobranchoidea</taxon>
        <taxon>Plakobranchidae</taxon>
        <taxon>Elysia</taxon>
    </lineage>
</organism>
<evidence type="ECO:0000313" key="6">
    <source>
        <dbReference type="Proteomes" id="UP001283361"/>
    </source>
</evidence>
<gene>
    <name evidence="5" type="ORF">RRG08_012619</name>
</gene>
<feature type="domain" description="Sushi" evidence="4">
    <location>
        <begin position="7"/>
        <end position="69"/>
    </location>
</feature>
<dbReference type="Pfam" id="PF00084">
    <property type="entry name" value="Sushi"/>
    <property type="match status" value="1"/>
</dbReference>
<dbReference type="InterPro" id="IPR035976">
    <property type="entry name" value="Sushi/SCR/CCP_sf"/>
</dbReference>
<protein>
    <recommendedName>
        <fullName evidence="4">Sushi domain-containing protein</fullName>
    </recommendedName>
</protein>
<dbReference type="Gene3D" id="2.10.70.10">
    <property type="entry name" value="Complement Module, domain 1"/>
    <property type="match status" value="1"/>
</dbReference>
<keyword evidence="1" id="KW-1015">Disulfide bond</keyword>
<evidence type="ECO:0000259" key="4">
    <source>
        <dbReference type="PROSITE" id="PS50923"/>
    </source>
</evidence>
<keyword evidence="2" id="KW-0768">Sushi</keyword>